<dbReference type="EMBL" id="CP108264">
    <property type="protein sequence ID" value="WTU71950.1"/>
    <property type="molecule type" value="Genomic_DNA"/>
</dbReference>
<organism evidence="2">
    <name type="scientific">Streptomyces sp. NBC_00049</name>
    <dbReference type="NCBI Taxonomy" id="2903617"/>
    <lineage>
        <taxon>Bacteria</taxon>
        <taxon>Bacillati</taxon>
        <taxon>Actinomycetota</taxon>
        <taxon>Actinomycetes</taxon>
        <taxon>Kitasatosporales</taxon>
        <taxon>Streptomycetaceae</taxon>
        <taxon>Streptomyces</taxon>
    </lineage>
</organism>
<protein>
    <submittedName>
        <fullName evidence="2">Acyl-CoA carboxylase subunit epsilon</fullName>
    </submittedName>
</protein>
<gene>
    <name evidence="2" type="ORF">OG327_00600</name>
</gene>
<feature type="region of interest" description="Disordered" evidence="1">
    <location>
        <begin position="49"/>
        <end position="70"/>
    </location>
</feature>
<evidence type="ECO:0000256" key="1">
    <source>
        <dbReference type="SAM" id="MobiDB-lite"/>
    </source>
</evidence>
<reference evidence="2" key="1">
    <citation type="submission" date="2022-10" db="EMBL/GenBank/DDBJ databases">
        <title>The complete genomes of actinobacterial strains from the NBC collection.</title>
        <authorList>
            <person name="Joergensen T.S."/>
            <person name="Alvarez Arevalo M."/>
            <person name="Sterndorff E.B."/>
            <person name="Faurdal D."/>
            <person name="Vuksanovic O."/>
            <person name="Mourched A.-S."/>
            <person name="Charusanti P."/>
            <person name="Shaw S."/>
            <person name="Blin K."/>
            <person name="Weber T."/>
        </authorList>
    </citation>
    <scope>NUCLEOTIDE SEQUENCE</scope>
    <source>
        <strain evidence="2">NBC_00049</strain>
    </source>
</reference>
<evidence type="ECO:0000313" key="2">
    <source>
        <dbReference type="EMBL" id="WTU71950.1"/>
    </source>
</evidence>
<proteinExistence type="predicted"/>
<feature type="compositionally biased region" description="Basic and acidic residues" evidence="1">
    <location>
        <begin position="49"/>
        <end position="58"/>
    </location>
</feature>
<dbReference type="AlphaFoldDB" id="A0AAU2JGW5"/>
<sequence length="85" mass="8830">MTNDAPITQSALTVLTGPPSSLLRVEKGVAAPEELAAIAVVVACYAHRTSGDRDRDVAKGAGSTPGHRRSVRPNAGCWAGCWACR</sequence>
<accession>A0AAU2JGW5</accession>
<name>A0AAU2JGW5_9ACTN</name>
<dbReference type="GO" id="GO:0003989">
    <property type="term" value="F:acetyl-CoA carboxylase activity"/>
    <property type="evidence" value="ECO:0007669"/>
    <property type="project" value="InterPro"/>
</dbReference>
<dbReference type="Pfam" id="PF13822">
    <property type="entry name" value="ACC_epsilon"/>
    <property type="match status" value="1"/>
</dbReference>
<dbReference type="GO" id="GO:0004658">
    <property type="term" value="F:propionyl-CoA carboxylase activity"/>
    <property type="evidence" value="ECO:0007669"/>
    <property type="project" value="InterPro"/>
</dbReference>
<dbReference type="InterPro" id="IPR032716">
    <property type="entry name" value="ACC_epsilon"/>
</dbReference>